<dbReference type="InterPro" id="IPR036217">
    <property type="entry name" value="MethylDNA_cys_MeTrfase_DNAb"/>
</dbReference>
<comment type="similarity">
    <text evidence="2">Belongs to the MGMT family.</text>
</comment>
<evidence type="ECO:0000313" key="14">
    <source>
        <dbReference type="EMBL" id="KAH7046573.1"/>
    </source>
</evidence>
<feature type="domain" description="Methylated-DNA-[protein]-cysteine S-methyltransferase DNA binding" evidence="13">
    <location>
        <begin position="218"/>
        <end position="307"/>
    </location>
</feature>
<gene>
    <name evidence="14" type="ORF">B0J12DRAFT_741562</name>
</gene>
<dbReference type="PROSITE" id="PS00374">
    <property type="entry name" value="MGMT"/>
    <property type="match status" value="1"/>
</dbReference>
<evidence type="ECO:0000256" key="10">
    <source>
        <dbReference type="ARBA" id="ARBA00031621"/>
    </source>
</evidence>
<evidence type="ECO:0000259" key="13">
    <source>
        <dbReference type="Pfam" id="PF01035"/>
    </source>
</evidence>
<evidence type="ECO:0000313" key="15">
    <source>
        <dbReference type="Proteomes" id="UP000774617"/>
    </source>
</evidence>
<reference evidence="14 15" key="1">
    <citation type="journal article" date="2021" name="Nat. Commun.">
        <title>Genetic determinants of endophytism in the Arabidopsis root mycobiome.</title>
        <authorList>
            <person name="Mesny F."/>
            <person name="Miyauchi S."/>
            <person name="Thiergart T."/>
            <person name="Pickel B."/>
            <person name="Atanasova L."/>
            <person name="Karlsson M."/>
            <person name="Huettel B."/>
            <person name="Barry K.W."/>
            <person name="Haridas S."/>
            <person name="Chen C."/>
            <person name="Bauer D."/>
            <person name="Andreopoulos W."/>
            <person name="Pangilinan J."/>
            <person name="LaButti K."/>
            <person name="Riley R."/>
            <person name="Lipzen A."/>
            <person name="Clum A."/>
            <person name="Drula E."/>
            <person name="Henrissat B."/>
            <person name="Kohler A."/>
            <person name="Grigoriev I.V."/>
            <person name="Martin F.M."/>
            <person name="Hacquard S."/>
        </authorList>
    </citation>
    <scope>NUCLEOTIDE SEQUENCE [LARGE SCALE GENOMIC DNA]</scope>
    <source>
        <strain evidence="14 15">MPI-SDFR-AT-0080</strain>
    </source>
</reference>
<feature type="compositionally biased region" description="Basic and acidic residues" evidence="12">
    <location>
        <begin position="149"/>
        <end position="165"/>
    </location>
</feature>
<evidence type="ECO:0000256" key="7">
    <source>
        <dbReference type="ARBA" id="ARBA00022763"/>
    </source>
</evidence>
<evidence type="ECO:0000256" key="3">
    <source>
        <dbReference type="ARBA" id="ARBA00011918"/>
    </source>
</evidence>
<accession>A0ABQ8G719</accession>
<dbReference type="NCBIfam" id="TIGR00589">
    <property type="entry name" value="ogt"/>
    <property type="match status" value="1"/>
</dbReference>
<organism evidence="14 15">
    <name type="scientific">Macrophomina phaseolina</name>
    <dbReference type="NCBI Taxonomy" id="35725"/>
    <lineage>
        <taxon>Eukaryota</taxon>
        <taxon>Fungi</taxon>
        <taxon>Dikarya</taxon>
        <taxon>Ascomycota</taxon>
        <taxon>Pezizomycotina</taxon>
        <taxon>Dothideomycetes</taxon>
        <taxon>Dothideomycetes incertae sedis</taxon>
        <taxon>Botryosphaeriales</taxon>
        <taxon>Botryosphaeriaceae</taxon>
        <taxon>Macrophomina</taxon>
    </lineage>
</organism>
<evidence type="ECO:0000256" key="9">
    <source>
        <dbReference type="ARBA" id="ARBA00030795"/>
    </source>
</evidence>
<comment type="caution">
    <text evidence="14">The sequence shown here is derived from an EMBL/GenBank/DDBJ whole genome shotgun (WGS) entry which is preliminary data.</text>
</comment>
<dbReference type="InterPro" id="IPR001497">
    <property type="entry name" value="MethylDNA_cys_MeTrfase_AS"/>
</dbReference>
<dbReference type="Proteomes" id="UP000774617">
    <property type="component" value="Unassembled WGS sequence"/>
</dbReference>
<keyword evidence="7" id="KW-0227">DNA damage</keyword>
<evidence type="ECO:0000256" key="11">
    <source>
        <dbReference type="ARBA" id="ARBA00049348"/>
    </source>
</evidence>
<evidence type="ECO:0000256" key="6">
    <source>
        <dbReference type="ARBA" id="ARBA00022679"/>
    </source>
</evidence>
<proteinExistence type="inferred from homology"/>
<protein>
    <recommendedName>
        <fullName evidence="4">Methylated-DNA--protein-cysteine methyltransferase</fullName>
        <ecNumber evidence="3">2.1.1.63</ecNumber>
    </recommendedName>
    <alternativeName>
        <fullName evidence="9">6-O-methylguanine-DNA methyltransferase</fullName>
    </alternativeName>
    <alternativeName>
        <fullName evidence="10">O-6-methylguanine-DNA-alkyltransferase</fullName>
    </alternativeName>
</protein>
<sequence length="342" mass="38500">MHAGTVRVIDPDHWRVCMCMRVPPPLLCTSSPQIASGQHWPMPKTAISEDRSESLPERWTALYKEELPRLAKARDRAQPKWPVYLDHCFARIILDNAVGKDRPWMERIRAPAVKHMSEEQLKAAVEMGRQIATGEADLDDLNQRSLRLRGKEGPKRKRDVSDDSHGQGSPRKLKSKPGDGDIRSHFFGDLPQAKAEAPAPELREARRTIASSKDLTPFRRFALILLTFIPRGRYSTYGAMSNYITAHYHKSSARAIGNAMRNNPFAPAVPCHRVLAHDGRIGGFGGDWGEQGKHSAEKRRLLAEEGVKFDSGGKVVGRPYINFEESGEIKTWYQQIYASNSK</sequence>
<dbReference type="EMBL" id="JAGTJR010000017">
    <property type="protein sequence ID" value="KAH7046573.1"/>
    <property type="molecule type" value="Genomic_DNA"/>
</dbReference>
<dbReference type="InterPro" id="IPR036388">
    <property type="entry name" value="WH-like_DNA-bd_sf"/>
</dbReference>
<dbReference type="Pfam" id="PF01035">
    <property type="entry name" value="DNA_binding_1"/>
    <property type="match status" value="1"/>
</dbReference>
<name>A0ABQ8G719_9PEZI</name>
<keyword evidence="6" id="KW-0808">Transferase</keyword>
<dbReference type="PANTHER" id="PTHR10815:SF13">
    <property type="entry name" value="METHYLATED-DNA--PROTEIN-CYSTEINE METHYLTRANSFERASE"/>
    <property type="match status" value="1"/>
</dbReference>
<evidence type="ECO:0000256" key="5">
    <source>
        <dbReference type="ARBA" id="ARBA00022603"/>
    </source>
</evidence>
<keyword evidence="5" id="KW-0489">Methyltransferase</keyword>
<dbReference type="PANTHER" id="PTHR10815">
    <property type="entry name" value="METHYLATED-DNA--PROTEIN-CYSTEINE METHYLTRANSFERASE"/>
    <property type="match status" value="1"/>
</dbReference>
<feature type="region of interest" description="Disordered" evidence="12">
    <location>
        <begin position="136"/>
        <end position="202"/>
    </location>
</feature>
<evidence type="ECO:0000256" key="4">
    <source>
        <dbReference type="ARBA" id="ARBA00015377"/>
    </source>
</evidence>
<comment type="catalytic activity">
    <reaction evidence="11">
        <text>a 6-O-methyl-2'-deoxyguanosine in DNA + L-cysteinyl-[protein] = S-methyl-L-cysteinyl-[protein] + a 2'-deoxyguanosine in DNA</text>
        <dbReference type="Rhea" id="RHEA:24000"/>
        <dbReference type="Rhea" id="RHEA-COMP:10131"/>
        <dbReference type="Rhea" id="RHEA-COMP:10132"/>
        <dbReference type="Rhea" id="RHEA-COMP:11367"/>
        <dbReference type="Rhea" id="RHEA-COMP:11368"/>
        <dbReference type="ChEBI" id="CHEBI:29950"/>
        <dbReference type="ChEBI" id="CHEBI:82612"/>
        <dbReference type="ChEBI" id="CHEBI:85445"/>
        <dbReference type="ChEBI" id="CHEBI:85448"/>
        <dbReference type="EC" id="2.1.1.63"/>
    </reaction>
</comment>
<evidence type="ECO:0000256" key="1">
    <source>
        <dbReference type="ARBA" id="ARBA00001286"/>
    </source>
</evidence>
<dbReference type="Gene3D" id="1.10.10.10">
    <property type="entry name" value="Winged helix-like DNA-binding domain superfamily/Winged helix DNA-binding domain"/>
    <property type="match status" value="1"/>
</dbReference>
<dbReference type="EC" id="2.1.1.63" evidence="3"/>
<dbReference type="CDD" id="cd06445">
    <property type="entry name" value="ATase"/>
    <property type="match status" value="1"/>
</dbReference>
<keyword evidence="15" id="KW-1185">Reference proteome</keyword>
<keyword evidence="8" id="KW-0234">DNA repair</keyword>
<comment type="catalytic activity">
    <reaction evidence="1">
        <text>a 4-O-methyl-thymidine in DNA + L-cysteinyl-[protein] = a thymidine in DNA + S-methyl-L-cysteinyl-[protein]</text>
        <dbReference type="Rhea" id="RHEA:53428"/>
        <dbReference type="Rhea" id="RHEA-COMP:10131"/>
        <dbReference type="Rhea" id="RHEA-COMP:10132"/>
        <dbReference type="Rhea" id="RHEA-COMP:13555"/>
        <dbReference type="Rhea" id="RHEA-COMP:13556"/>
        <dbReference type="ChEBI" id="CHEBI:29950"/>
        <dbReference type="ChEBI" id="CHEBI:82612"/>
        <dbReference type="ChEBI" id="CHEBI:137386"/>
        <dbReference type="ChEBI" id="CHEBI:137387"/>
        <dbReference type="EC" id="2.1.1.63"/>
    </reaction>
</comment>
<evidence type="ECO:0000256" key="12">
    <source>
        <dbReference type="SAM" id="MobiDB-lite"/>
    </source>
</evidence>
<dbReference type="SUPFAM" id="SSF46767">
    <property type="entry name" value="Methylated DNA-protein cysteine methyltransferase, C-terminal domain"/>
    <property type="match status" value="1"/>
</dbReference>
<evidence type="ECO:0000256" key="2">
    <source>
        <dbReference type="ARBA" id="ARBA00008711"/>
    </source>
</evidence>
<dbReference type="InterPro" id="IPR014048">
    <property type="entry name" value="MethylDNA_cys_MeTrfase_DNA-bd"/>
</dbReference>
<feature type="compositionally biased region" description="Basic and acidic residues" evidence="12">
    <location>
        <begin position="176"/>
        <end position="186"/>
    </location>
</feature>
<evidence type="ECO:0000256" key="8">
    <source>
        <dbReference type="ARBA" id="ARBA00023204"/>
    </source>
</evidence>